<evidence type="ECO:0000259" key="2">
    <source>
        <dbReference type="Pfam" id="PF00501"/>
    </source>
</evidence>
<feature type="domain" description="AMP-dependent synthetase/ligase" evidence="2">
    <location>
        <begin position="38"/>
        <end position="310"/>
    </location>
</feature>
<dbReference type="InterPro" id="IPR042099">
    <property type="entry name" value="ANL_N_sf"/>
</dbReference>
<evidence type="ECO:0000313" key="3">
    <source>
        <dbReference type="EMBL" id="CAI8909104.1"/>
    </source>
</evidence>
<dbReference type="InterPro" id="IPR000873">
    <property type="entry name" value="AMP-dep_synth/lig_dom"/>
</dbReference>
<reference evidence="3 4" key="1">
    <citation type="submission" date="2023-03" db="EMBL/GenBank/DDBJ databases">
        <authorList>
            <person name="Pearce D."/>
        </authorList>
    </citation>
    <scope>NUCLEOTIDE SEQUENCE [LARGE SCALE GENOMIC DNA]</scope>
    <source>
        <strain evidence="3">Msz</strain>
    </source>
</reference>
<accession>A0ABN8X6H9</accession>
<evidence type="ECO:0000313" key="4">
    <source>
        <dbReference type="Proteomes" id="UP001162030"/>
    </source>
</evidence>
<gene>
    <name evidence="3" type="ORF">MSZNOR_3602</name>
</gene>
<dbReference type="Proteomes" id="UP001162030">
    <property type="component" value="Chromosome"/>
</dbReference>
<dbReference type="InterPro" id="IPR050237">
    <property type="entry name" value="ATP-dep_AMP-bd_enzyme"/>
</dbReference>
<dbReference type="PANTHER" id="PTHR43767:SF8">
    <property type="entry name" value="LONG-CHAIN-FATTY-ACID--COA LIGASE"/>
    <property type="match status" value="1"/>
</dbReference>
<proteinExistence type="predicted"/>
<keyword evidence="4" id="KW-1185">Reference proteome</keyword>
<name>A0ABN8X6H9_9GAMM</name>
<dbReference type="EMBL" id="OX458333">
    <property type="protein sequence ID" value="CAI8909104.1"/>
    <property type="molecule type" value="Genomic_DNA"/>
</dbReference>
<organism evidence="3 4">
    <name type="scientific">Methylocaldum szegediense</name>
    <dbReference type="NCBI Taxonomy" id="73780"/>
    <lineage>
        <taxon>Bacteria</taxon>
        <taxon>Pseudomonadati</taxon>
        <taxon>Pseudomonadota</taxon>
        <taxon>Gammaproteobacteria</taxon>
        <taxon>Methylococcales</taxon>
        <taxon>Methylococcaceae</taxon>
        <taxon>Methylocaldum</taxon>
    </lineage>
</organism>
<dbReference type="RefSeq" id="WP_051331427.1">
    <property type="nucleotide sequence ID" value="NZ_OX458333.1"/>
</dbReference>
<keyword evidence="1 3" id="KW-0436">Ligase</keyword>
<sequence length="467" mass="51818">MANRPLTIYQDESASKAFESTQPLYTSIQHFSETRVIAIDRGRSISLGEYWREVTSLAANLPNRPYMVNLCENRYRFLVAFAAALIRGQVNLLPPSRAPKVLQRVAEQFPQLYCLTDGSDVPEGLDEVVRYDDRVPQLISVRDACIFDIPGERVAAIAFTSGSTGHPQPHVKTWRTFCESAKLIGAALGLAKHRLVTVVATVPPQHMYGLETSILLPFCLDEVALYSGRPFFPADIGAALEQCPKPRMLVTTPVHIRALVEAGEKLPDIELIVSATAPLSRDWALKAETLFQTRVLEIYGCTEAGSIAFRRTTVDDLWQAFDGVRFQSKAEESWVEAEHLPEPVVLNDVIECHSTRRFRLLGRSADLVNIAGKRTSIGALNSVLNEIEGVRDGVFFLPDGPEASVRLIAFAVAPSMTKDDLMAELRARLDPVFLPRPLYLLDELPRSETGKLPRQVLAELADKLAKT</sequence>
<evidence type="ECO:0000256" key="1">
    <source>
        <dbReference type="ARBA" id="ARBA00022598"/>
    </source>
</evidence>
<dbReference type="Pfam" id="PF00501">
    <property type="entry name" value="AMP-binding"/>
    <property type="match status" value="1"/>
</dbReference>
<protein>
    <submittedName>
        <fullName evidence="3">Acyl-coenzyme A synthetase/AMP-(Fatty) acid ligase</fullName>
    </submittedName>
</protein>
<dbReference type="Gene3D" id="3.40.50.12780">
    <property type="entry name" value="N-terminal domain of ligase-like"/>
    <property type="match status" value="1"/>
</dbReference>
<dbReference type="PANTHER" id="PTHR43767">
    <property type="entry name" value="LONG-CHAIN-FATTY-ACID--COA LIGASE"/>
    <property type="match status" value="1"/>
</dbReference>
<dbReference type="SUPFAM" id="SSF56801">
    <property type="entry name" value="Acetyl-CoA synthetase-like"/>
    <property type="match status" value="1"/>
</dbReference>
<dbReference type="Gene3D" id="3.30.300.30">
    <property type="match status" value="1"/>
</dbReference>
<dbReference type="GO" id="GO:0016874">
    <property type="term" value="F:ligase activity"/>
    <property type="evidence" value="ECO:0007669"/>
    <property type="project" value="UniProtKB-KW"/>
</dbReference>
<dbReference type="InterPro" id="IPR045851">
    <property type="entry name" value="AMP-bd_C_sf"/>
</dbReference>